<dbReference type="GO" id="GO:0005524">
    <property type="term" value="F:ATP binding"/>
    <property type="evidence" value="ECO:0007669"/>
    <property type="project" value="UniProtKB-UniRule"/>
</dbReference>
<dbReference type="Pfam" id="PF02785">
    <property type="entry name" value="Biotin_carb_C"/>
    <property type="match status" value="1"/>
</dbReference>
<keyword evidence="11" id="KW-1185">Reference proteome</keyword>
<dbReference type="PROSITE" id="PS50968">
    <property type="entry name" value="BIOTINYL_LIPOYL"/>
    <property type="match status" value="1"/>
</dbReference>
<dbReference type="Gene3D" id="3.30.470.20">
    <property type="entry name" value="ATP-grasp fold, B domain"/>
    <property type="match status" value="1"/>
</dbReference>
<feature type="domain" description="Biotin carboxylation" evidence="9">
    <location>
        <begin position="17"/>
        <end position="473"/>
    </location>
</feature>
<accession>A0A074Y8Z2</accession>
<dbReference type="SUPFAM" id="SSF52440">
    <property type="entry name" value="PreATP-grasp domain"/>
    <property type="match status" value="1"/>
</dbReference>
<evidence type="ECO:0000256" key="4">
    <source>
        <dbReference type="ARBA" id="ARBA00022840"/>
    </source>
</evidence>
<dbReference type="EMBL" id="KL584763">
    <property type="protein sequence ID" value="KEQ94238.1"/>
    <property type="molecule type" value="Genomic_DNA"/>
</dbReference>
<keyword evidence="5" id="KW-0092">Biotin</keyword>
<dbReference type="HOGENOM" id="CLU_000395_3_3_1"/>
<dbReference type="InterPro" id="IPR050856">
    <property type="entry name" value="Biotin_carboxylase_complex"/>
</dbReference>
<dbReference type="PROSITE" id="PS00866">
    <property type="entry name" value="CPSASE_1"/>
    <property type="match status" value="1"/>
</dbReference>
<evidence type="ECO:0000256" key="1">
    <source>
        <dbReference type="ARBA" id="ARBA00001953"/>
    </source>
</evidence>
<dbReference type="PROSITE" id="PS50979">
    <property type="entry name" value="BC"/>
    <property type="match status" value="1"/>
</dbReference>
<protein>
    <submittedName>
        <fullName evidence="10">Uncharacterized protein</fullName>
    </submittedName>
</protein>
<reference evidence="10 11" key="1">
    <citation type="journal article" date="2014" name="BMC Genomics">
        <title>Genome sequencing of four Aureobasidium pullulans varieties: biotechnological potential, stress tolerance, and description of new species.</title>
        <authorList>
            <person name="Gostin Ar C."/>
            <person name="Ohm R.A."/>
            <person name="Kogej T."/>
            <person name="Sonjak S."/>
            <person name="Turk M."/>
            <person name="Zajc J."/>
            <person name="Zalar P."/>
            <person name="Grube M."/>
            <person name="Sun H."/>
            <person name="Han J."/>
            <person name="Sharma A."/>
            <person name="Chiniquy J."/>
            <person name="Ngan C.Y."/>
            <person name="Lipzen A."/>
            <person name="Barry K."/>
            <person name="Grigoriev I.V."/>
            <person name="Gunde-Cimerman N."/>
        </authorList>
    </citation>
    <scope>NUCLEOTIDE SEQUENCE [LARGE SCALE GENOMIC DNA]</scope>
    <source>
        <strain evidence="10 11">EXF-2481</strain>
    </source>
</reference>
<organism evidence="10 11">
    <name type="scientific">Aureobasidium subglaciale (strain EXF-2481)</name>
    <name type="common">Aureobasidium pullulans var. subglaciale</name>
    <dbReference type="NCBI Taxonomy" id="1043005"/>
    <lineage>
        <taxon>Eukaryota</taxon>
        <taxon>Fungi</taxon>
        <taxon>Dikarya</taxon>
        <taxon>Ascomycota</taxon>
        <taxon>Pezizomycotina</taxon>
        <taxon>Dothideomycetes</taxon>
        <taxon>Dothideomycetidae</taxon>
        <taxon>Dothideales</taxon>
        <taxon>Saccotheciaceae</taxon>
        <taxon>Aureobasidium</taxon>
    </lineage>
</organism>
<dbReference type="CDD" id="cd06850">
    <property type="entry name" value="biotinyl_domain"/>
    <property type="match status" value="1"/>
</dbReference>
<dbReference type="AlphaFoldDB" id="A0A074Y8Z2"/>
<gene>
    <name evidence="10" type="ORF">AUEXF2481DRAFT_6279</name>
</gene>
<dbReference type="RefSeq" id="XP_013342493.1">
    <property type="nucleotide sequence ID" value="XM_013487039.1"/>
</dbReference>
<dbReference type="Proteomes" id="UP000030641">
    <property type="component" value="Unassembled WGS sequence"/>
</dbReference>
<dbReference type="SMART" id="SM00878">
    <property type="entry name" value="Biotin_carb_C"/>
    <property type="match status" value="1"/>
</dbReference>
<feature type="domain" description="Lipoyl-binding" evidence="7">
    <location>
        <begin position="676"/>
        <end position="754"/>
    </location>
</feature>
<dbReference type="Pfam" id="PF02786">
    <property type="entry name" value="CPSase_L_D2"/>
    <property type="match status" value="1"/>
</dbReference>
<dbReference type="InterPro" id="IPR011761">
    <property type="entry name" value="ATP-grasp"/>
</dbReference>
<dbReference type="InterPro" id="IPR005481">
    <property type="entry name" value="BC-like_N"/>
</dbReference>
<dbReference type="SUPFAM" id="SSF56059">
    <property type="entry name" value="Glutathione synthetase ATP-binding domain-like"/>
    <property type="match status" value="1"/>
</dbReference>
<dbReference type="InParanoid" id="A0A074Y8Z2"/>
<dbReference type="GO" id="GO:0016874">
    <property type="term" value="F:ligase activity"/>
    <property type="evidence" value="ECO:0007669"/>
    <property type="project" value="UniProtKB-KW"/>
</dbReference>
<evidence type="ECO:0000256" key="3">
    <source>
        <dbReference type="ARBA" id="ARBA00022741"/>
    </source>
</evidence>
<dbReference type="InterPro" id="IPR011054">
    <property type="entry name" value="Rudment_hybrid_motif"/>
</dbReference>
<dbReference type="Pfam" id="PF00289">
    <property type="entry name" value="Biotin_carb_N"/>
    <property type="match status" value="1"/>
</dbReference>
<dbReference type="Gene3D" id="2.40.50.100">
    <property type="match status" value="1"/>
</dbReference>
<dbReference type="InterPro" id="IPR011764">
    <property type="entry name" value="Biotin_carboxylation_dom"/>
</dbReference>
<evidence type="ECO:0000259" key="8">
    <source>
        <dbReference type="PROSITE" id="PS50975"/>
    </source>
</evidence>
<evidence type="ECO:0000256" key="5">
    <source>
        <dbReference type="ARBA" id="ARBA00023267"/>
    </source>
</evidence>
<dbReference type="PROSITE" id="PS50975">
    <property type="entry name" value="ATP_GRASP"/>
    <property type="match status" value="1"/>
</dbReference>
<dbReference type="SUPFAM" id="SSF51230">
    <property type="entry name" value="Single hybrid motif"/>
    <property type="match status" value="1"/>
</dbReference>
<dbReference type="InterPro" id="IPR016185">
    <property type="entry name" value="PreATP-grasp_dom_sf"/>
</dbReference>
<dbReference type="InterPro" id="IPR005482">
    <property type="entry name" value="Biotin_COase_C"/>
</dbReference>
<dbReference type="InterPro" id="IPR011053">
    <property type="entry name" value="Single_hybrid_motif"/>
</dbReference>
<sequence length="754" mass="82660">MDLTTVRAQLNLNNKLNIGRLLVANRGEIACRVISSCKRLDITSIAIYVEEDKGALHIEQADEAYSIGSITGSKINPHVNISLIIDTAVSVGADAIHPGYGYLSENADFSKRVKEAGLIFVGPDEHAIAQLGDKRQAKDYLTKHAPEIPLIPGFSGKEQDSEALRKQADSIGYPVLIKAAAGGGGKGMRVVHHSGSFNGELQQAQSEGLRSFGSSDCLLEKYIERGKHVEIQMLGDSHGNVVTLFDRECSIQRRHQKIIEEAPCSWLSEELRQSMSNAAKTLGRLLQYESAGTVEYIVDVEKQQFYFLEVNTRIQVEHAITEEITGTDIVSLQIYVAAGGDLTQITAFDNLRITGHAIECRLCAEDPHNNFLPGSGTIFNWGYESLSEDNTRIRIETAVQSGSRISVHFDPMIAKIVVWAPSRALAKAKMLKVMSSLRCVGLRTNQLFLQACLAHPAFDDLAYSTGFISANLGGLLQNPYVSGIDMSRADLAVISSLCAKMQAECSPSSTHFRSIPSSFRNQRFGTQPAIIEVITALQEKESTAFTWIQPGAGKTRFGDQLQFSTLCIESDSMASISGQKYPAQRKLQEILSASKTAISSSVSIDSFQVLAPVVIDGESWANYTITLRLSGKRISAHVTATETREPRIFYCHFPHLGTYIGYQRFKLLDFCESLKTALDPSTKDSSKVYKSQMPCKIIRLTKKAGDVVKKGETLLVVESMKMEMSINAGADGVFHPNVAQDDSVDADIVLCEIK</sequence>
<evidence type="ECO:0000313" key="10">
    <source>
        <dbReference type="EMBL" id="KEQ94238.1"/>
    </source>
</evidence>
<dbReference type="GeneID" id="25369659"/>
<feature type="domain" description="ATP-grasp" evidence="8">
    <location>
        <begin position="138"/>
        <end position="338"/>
    </location>
</feature>
<evidence type="ECO:0000313" key="11">
    <source>
        <dbReference type="Proteomes" id="UP000030641"/>
    </source>
</evidence>
<dbReference type="InterPro" id="IPR000089">
    <property type="entry name" value="Biotin_lipoyl"/>
</dbReference>
<dbReference type="PANTHER" id="PTHR18866:SF127">
    <property type="match status" value="1"/>
</dbReference>
<keyword evidence="4 6" id="KW-0067">ATP-binding</keyword>
<dbReference type="SUPFAM" id="SSF51246">
    <property type="entry name" value="Rudiment single hybrid motif"/>
    <property type="match status" value="1"/>
</dbReference>
<evidence type="ECO:0000259" key="9">
    <source>
        <dbReference type="PROSITE" id="PS50979"/>
    </source>
</evidence>
<dbReference type="GO" id="GO:0046872">
    <property type="term" value="F:metal ion binding"/>
    <property type="evidence" value="ECO:0007669"/>
    <property type="project" value="InterPro"/>
</dbReference>
<proteinExistence type="predicted"/>
<evidence type="ECO:0000256" key="6">
    <source>
        <dbReference type="PROSITE-ProRule" id="PRU00409"/>
    </source>
</evidence>
<dbReference type="PANTHER" id="PTHR18866">
    <property type="entry name" value="CARBOXYLASE:PYRUVATE/ACETYL-COA/PROPIONYL-COA CARBOXYLASE"/>
    <property type="match status" value="1"/>
</dbReference>
<dbReference type="PROSITE" id="PS00867">
    <property type="entry name" value="CPSASE_2"/>
    <property type="match status" value="1"/>
</dbReference>
<dbReference type="OrthoDB" id="196847at2759"/>
<evidence type="ECO:0000256" key="2">
    <source>
        <dbReference type="ARBA" id="ARBA00022598"/>
    </source>
</evidence>
<dbReference type="OMA" id="RDIRYET"/>
<evidence type="ECO:0000259" key="7">
    <source>
        <dbReference type="PROSITE" id="PS50968"/>
    </source>
</evidence>
<dbReference type="InterPro" id="IPR005479">
    <property type="entry name" value="CPAse_ATP-bd"/>
</dbReference>
<dbReference type="Pfam" id="PF00364">
    <property type="entry name" value="Biotin_lipoyl"/>
    <property type="match status" value="1"/>
</dbReference>
<keyword evidence="2" id="KW-0436">Ligase</keyword>
<comment type="cofactor">
    <cofactor evidence="1">
        <name>biotin</name>
        <dbReference type="ChEBI" id="CHEBI:57586"/>
    </cofactor>
</comment>
<keyword evidence="3 6" id="KW-0547">Nucleotide-binding</keyword>
<name>A0A074Y8Z2_AURSE</name>
<dbReference type="STRING" id="1043005.A0A074Y8Z2"/>
<dbReference type="FunFam" id="3.30.1490.20:FF:000003">
    <property type="entry name" value="acetyl-CoA carboxylase isoform X1"/>
    <property type="match status" value="1"/>
</dbReference>